<accession>A0ABC8QS04</accession>
<organism evidence="2 3">
    <name type="scientific">Ilex paraguariensis</name>
    <name type="common">yerba mate</name>
    <dbReference type="NCBI Taxonomy" id="185542"/>
    <lineage>
        <taxon>Eukaryota</taxon>
        <taxon>Viridiplantae</taxon>
        <taxon>Streptophyta</taxon>
        <taxon>Embryophyta</taxon>
        <taxon>Tracheophyta</taxon>
        <taxon>Spermatophyta</taxon>
        <taxon>Magnoliopsida</taxon>
        <taxon>eudicotyledons</taxon>
        <taxon>Gunneridae</taxon>
        <taxon>Pentapetalae</taxon>
        <taxon>asterids</taxon>
        <taxon>campanulids</taxon>
        <taxon>Aquifoliales</taxon>
        <taxon>Aquifoliaceae</taxon>
        <taxon>Ilex</taxon>
    </lineage>
</organism>
<reference evidence="2 3" key="1">
    <citation type="submission" date="2024-02" db="EMBL/GenBank/DDBJ databases">
        <authorList>
            <person name="Vignale AGUSTIN F."/>
            <person name="Sosa J E."/>
            <person name="Modenutti C."/>
        </authorList>
    </citation>
    <scope>NUCLEOTIDE SEQUENCE [LARGE SCALE GENOMIC DNA]</scope>
</reference>
<comment type="caution">
    <text evidence="2">The sequence shown here is derived from an EMBL/GenBank/DDBJ whole genome shotgun (WGS) entry which is preliminary data.</text>
</comment>
<name>A0ABC8QS04_9AQUA</name>
<feature type="region of interest" description="Disordered" evidence="1">
    <location>
        <begin position="1"/>
        <end position="116"/>
    </location>
</feature>
<evidence type="ECO:0000313" key="3">
    <source>
        <dbReference type="Proteomes" id="UP001642360"/>
    </source>
</evidence>
<dbReference type="AlphaFoldDB" id="A0ABC8QS04"/>
<keyword evidence="3" id="KW-1185">Reference proteome</keyword>
<feature type="compositionally biased region" description="Low complexity" evidence="1">
    <location>
        <begin position="64"/>
        <end position="74"/>
    </location>
</feature>
<feature type="compositionally biased region" description="Basic and acidic residues" evidence="1">
    <location>
        <begin position="1"/>
        <end position="10"/>
    </location>
</feature>
<dbReference type="PANTHER" id="PTHR35985">
    <property type="entry name" value="OS07G0675200 PROTEIN"/>
    <property type="match status" value="1"/>
</dbReference>
<protein>
    <submittedName>
        <fullName evidence="2">Uncharacterized protein</fullName>
    </submittedName>
</protein>
<sequence>MTDLEEKGINDDETIIAASQKENKPSIEKEPLVPPKPAYPPSPKLESTGVSPPIDPTTQQKRQSSTSTTAATTAAPPPPRIEAVNCAGLDGMPWPGHTIDRRKERKEQEEYDEEYFKHHKPSPLFEVKMVDTRKSITRATDGTVEDSYYDVEGGGGGVIVWRPEQLDTAEEALYRAQRFGDRTQ</sequence>
<gene>
    <name evidence="2" type="ORF">ILEXP_LOCUS2432</name>
</gene>
<dbReference type="PANTHER" id="PTHR35985:SF1">
    <property type="entry name" value="OS07G0675200 PROTEIN"/>
    <property type="match status" value="1"/>
</dbReference>
<evidence type="ECO:0000256" key="1">
    <source>
        <dbReference type="SAM" id="MobiDB-lite"/>
    </source>
</evidence>
<dbReference type="Proteomes" id="UP001642360">
    <property type="component" value="Unassembled WGS sequence"/>
</dbReference>
<feature type="compositionally biased region" description="Basic and acidic residues" evidence="1">
    <location>
        <begin position="98"/>
        <end position="108"/>
    </location>
</feature>
<evidence type="ECO:0000313" key="2">
    <source>
        <dbReference type="EMBL" id="CAK9135481.1"/>
    </source>
</evidence>
<feature type="compositionally biased region" description="Pro residues" evidence="1">
    <location>
        <begin position="32"/>
        <end position="43"/>
    </location>
</feature>
<dbReference type="EMBL" id="CAUOFW020000714">
    <property type="protein sequence ID" value="CAK9135481.1"/>
    <property type="molecule type" value="Genomic_DNA"/>
</dbReference>
<feature type="compositionally biased region" description="Basic and acidic residues" evidence="1">
    <location>
        <begin position="21"/>
        <end position="31"/>
    </location>
</feature>
<proteinExistence type="predicted"/>